<accession>A0ABC8QZ08</accession>
<dbReference type="AlphaFoldDB" id="A0ABC8QZ08"/>
<protein>
    <recommendedName>
        <fullName evidence="3">RNase H type-1 domain-containing protein</fullName>
    </recommendedName>
</protein>
<sequence>MVMEKAEVPWRFQRRHGVCLRECSIRLVIVFREANVVADFLASYAVRTGCFTDFSVNGILPLDGSVLLIWKCYQNGLWLGCVDLWWSAGLSA</sequence>
<dbReference type="EMBL" id="CAUOFW020000820">
    <property type="protein sequence ID" value="CAK9137456.1"/>
    <property type="molecule type" value="Genomic_DNA"/>
</dbReference>
<dbReference type="Proteomes" id="UP001642360">
    <property type="component" value="Unassembled WGS sequence"/>
</dbReference>
<gene>
    <name evidence="1" type="ORF">ILEXP_LOCUS4478</name>
</gene>
<reference evidence="1 2" key="1">
    <citation type="submission" date="2024-02" db="EMBL/GenBank/DDBJ databases">
        <authorList>
            <person name="Vignale AGUSTIN F."/>
            <person name="Sosa J E."/>
            <person name="Modenutti C."/>
        </authorList>
    </citation>
    <scope>NUCLEOTIDE SEQUENCE [LARGE SCALE GENOMIC DNA]</scope>
</reference>
<proteinExistence type="predicted"/>
<evidence type="ECO:0008006" key="3">
    <source>
        <dbReference type="Google" id="ProtNLM"/>
    </source>
</evidence>
<keyword evidence="2" id="KW-1185">Reference proteome</keyword>
<comment type="caution">
    <text evidence="1">The sequence shown here is derived from an EMBL/GenBank/DDBJ whole genome shotgun (WGS) entry which is preliminary data.</text>
</comment>
<name>A0ABC8QZ08_9AQUA</name>
<organism evidence="1 2">
    <name type="scientific">Ilex paraguariensis</name>
    <name type="common">yerba mate</name>
    <dbReference type="NCBI Taxonomy" id="185542"/>
    <lineage>
        <taxon>Eukaryota</taxon>
        <taxon>Viridiplantae</taxon>
        <taxon>Streptophyta</taxon>
        <taxon>Embryophyta</taxon>
        <taxon>Tracheophyta</taxon>
        <taxon>Spermatophyta</taxon>
        <taxon>Magnoliopsida</taxon>
        <taxon>eudicotyledons</taxon>
        <taxon>Gunneridae</taxon>
        <taxon>Pentapetalae</taxon>
        <taxon>asterids</taxon>
        <taxon>campanulids</taxon>
        <taxon>Aquifoliales</taxon>
        <taxon>Aquifoliaceae</taxon>
        <taxon>Ilex</taxon>
    </lineage>
</organism>
<evidence type="ECO:0000313" key="1">
    <source>
        <dbReference type="EMBL" id="CAK9137456.1"/>
    </source>
</evidence>
<evidence type="ECO:0000313" key="2">
    <source>
        <dbReference type="Proteomes" id="UP001642360"/>
    </source>
</evidence>